<accession>A0ACD3A0J8</accession>
<evidence type="ECO:0000313" key="2">
    <source>
        <dbReference type="Proteomes" id="UP000308600"/>
    </source>
</evidence>
<sequence length="488" mass="54018">MATADTTENDTSPNPSTSQLALATTTLPPSPITSLPVELFQEISALAVAKEHSPSSQTPGEIPEFDPTAIHIASVCRTWRAIALSSPPLWTAMTIYGPTIKAVNAVKLYFSRAGNTAPFTLYLSHTIMHGAIGDALEGRRRADEEAAHAEAIMDLWFAHVARWRSISFDFSLGPPPAVLLGASTKELGNIRDVSFSSTYGNQNSKKLEGFWDNLFASSSLRTVHWGSPIIKGFMMPGPFVQLTGLTLSEMPPTELFEILRYQGHCLEHLTIEHFSYWGWGDDIEPVIVPRLRELVIKDSWSLDSLPRFLDKLSTPALEELALHAIPQGCPKDLLRNFLARSGCTIRRLSLQGAWGPEDMDILQQVVNGEDNEGSGVGYLDQLERLSFGGCLDWNILQPRRDLHTDIVRVPFPVLHTLEASPALEDGVVGQVFLDREAAGVGIWSYNFNYLGQQTGYRSGSKENYPRDEEAFRELEERCGLKIIRASRG</sequence>
<dbReference type="Proteomes" id="UP000308600">
    <property type="component" value="Unassembled WGS sequence"/>
</dbReference>
<reference evidence="1 2" key="1">
    <citation type="journal article" date="2019" name="Nat. Ecol. Evol.">
        <title>Megaphylogeny resolves global patterns of mushroom evolution.</title>
        <authorList>
            <person name="Varga T."/>
            <person name="Krizsan K."/>
            <person name="Foldi C."/>
            <person name="Dima B."/>
            <person name="Sanchez-Garcia M."/>
            <person name="Sanchez-Ramirez S."/>
            <person name="Szollosi G.J."/>
            <person name="Szarkandi J.G."/>
            <person name="Papp V."/>
            <person name="Albert L."/>
            <person name="Andreopoulos W."/>
            <person name="Angelini C."/>
            <person name="Antonin V."/>
            <person name="Barry K.W."/>
            <person name="Bougher N.L."/>
            <person name="Buchanan P."/>
            <person name="Buyck B."/>
            <person name="Bense V."/>
            <person name="Catcheside P."/>
            <person name="Chovatia M."/>
            <person name="Cooper J."/>
            <person name="Damon W."/>
            <person name="Desjardin D."/>
            <person name="Finy P."/>
            <person name="Geml J."/>
            <person name="Haridas S."/>
            <person name="Hughes K."/>
            <person name="Justo A."/>
            <person name="Karasinski D."/>
            <person name="Kautmanova I."/>
            <person name="Kiss B."/>
            <person name="Kocsube S."/>
            <person name="Kotiranta H."/>
            <person name="LaButti K.M."/>
            <person name="Lechner B.E."/>
            <person name="Liimatainen K."/>
            <person name="Lipzen A."/>
            <person name="Lukacs Z."/>
            <person name="Mihaltcheva S."/>
            <person name="Morgado L.N."/>
            <person name="Niskanen T."/>
            <person name="Noordeloos M.E."/>
            <person name="Ohm R.A."/>
            <person name="Ortiz-Santana B."/>
            <person name="Ovrebo C."/>
            <person name="Racz N."/>
            <person name="Riley R."/>
            <person name="Savchenko A."/>
            <person name="Shiryaev A."/>
            <person name="Soop K."/>
            <person name="Spirin V."/>
            <person name="Szebenyi C."/>
            <person name="Tomsovsky M."/>
            <person name="Tulloss R.E."/>
            <person name="Uehling J."/>
            <person name="Grigoriev I.V."/>
            <person name="Vagvolgyi C."/>
            <person name="Papp T."/>
            <person name="Martin F.M."/>
            <person name="Miettinen O."/>
            <person name="Hibbett D.S."/>
            <person name="Nagy L.G."/>
        </authorList>
    </citation>
    <scope>NUCLEOTIDE SEQUENCE [LARGE SCALE GENOMIC DNA]</scope>
    <source>
        <strain evidence="1 2">NL-1719</strain>
    </source>
</reference>
<keyword evidence="2" id="KW-1185">Reference proteome</keyword>
<proteinExistence type="predicted"/>
<protein>
    <submittedName>
        <fullName evidence="1">Uncharacterized protein</fullName>
    </submittedName>
</protein>
<gene>
    <name evidence="1" type="ORF">BDN72DRAFT_883997</name>
</gene>
<organism evidence="1 2">
    <name type="scientific">Pluteus cervinus</name>
    <dbReference type="NCBI Taxonomy" id="181527"/>
    <lineage>
        <taxon>Eukaryota</taxon>
        <taxon>Fungi</taxon>
        <taxon>Dikarya</taxon>
        <taxon>Basidiomycota</taxon>
        <taxon>Agaricomycotina</taxon>
        <taxon>Agaricomycetes</taxon>
        <taxon>Agaricomycetidae</taxon>
        <taxon>Agaricales</taxon>
        <taxon>Pluteineae</taxon>
        <taxon>Pluteaceae</taxon>
        <taxon>Pluteus</taxon>
    </lineage>
</organism>
<evidence type="ECO:0000313" key="1">
    <source>
        <dbReference type="EMBL" id="TFK59328.1"/>
    </source>
</evidence>
<dbReference type="EMBL" id="ML209015">
    <property type="protein sequence ID" value="TFK59328.1"/>
    <property type="molecule type" value="Genomic_DNA"/>
</dbReference>
<name>A0ACD3A0J8_9AGAR</name>